<evidence type="ECO:0000256" key="1">
    <source>
        <dbReference type="ARBA" id="ARBA00004141"/>
    </source>
</evidence>
<feature type="transmembrane region" description="Helical" evidence="8">
    <location>
        <begin position="58"/>
        <end position="80"/>
    </location>
</feature>
<organism evidence="10 11">
    <name type="scientific">Lottia gigantea</name>
    <name type="common">Giant owl limpet</name>
    <dbReference type="NCBI Taxonomy" id="225164"/>
    <lineage>
        <taxon>Eukaryota</taxon>
        <taxon>Metazoa</taxon>
        <taxon>Spiralia</taxon>
        <taxon>Lophotrochozoa</taxon>
        <taxon>Mollusca</taxon>
        <taxon>Gastropoda</taxon>
        <taxon>Patellogastropoda</taxon>
        <taxon>Lottioidea</taxon>
        <taxon>Lottiidae</taxon>
        <taxon>Lottia</taxon>
    </lineage>
</organism>
<feature type="transmembrane region" description="Helical" evidence="8">
    <location>
        <begin position="207"/>
        <end position="227"/>
    </location>
</feature>
<evidence type="ECO:0000256" key="6">
    <source>
        <dbReference type="ARBA" id="ARBA00023170"/>
    </source>
</evidence>
<evidence type="ECO:0000259" key="9">
    <source>
        <dbReference type="PROSITE" id="PS50262"/>
    </source>
</evidence>
<proteinExistence type="predicted"/>
<dbReference type="GO" id="GO:0004930">
    <property type="term" value="F:G protein-coupled receptor activity"/>
    <property type="evidence" value="ECO:0007669"/>
    <property type="project" value="UniProtKB-KW"/>
</dbReference>
<keyword evidence="2 8" id="KW-0812">Transmembrane</keyword>
<evidence type="ECO:0000256" key="7">
    <source>
        <dbReference type="ARBA" id="ARBA00023224"/>
    </source>
</evidence>
<dbReference type="HOGENOM" id="CLU_895131_0_0_1"/>
<dbReference type="OrthoDB" id="10036964at2759"/>
<gene>
    <name evidence="10" type="ORF">LOTGIDRAFT_155864</name>
</gene>
<dbReference type="InterPro" id="IPR017452">
    <property type="entry name" value="GPCR_Rhodpsn_7TM"/>
</dbReference>
<keyword evidence="4" id="KW-0297">G-protein coupled receptor</keyword>
<dbReference type="GO" id="GO:0005886">
    <property type="term" value="C:plasma membrane"/>
    <property type="evidence" value="ECO:0007669"/>
    <property type="project" value="TreeGrafter"/>
</dbReference>
<dbReference type="EMBL" id="KB203854">
    <property type="protein sequence ID" value="ESO82829.1"/>
    <property type="molecule type" value="Genomic_DNA"/>
</dbReference>
<dbReference type="OMA" id="IFIANFE"/>
<comment type="subcellular location">
    <subcellularLocation>
        <location evidence="1">Membrane</location>
        <topology evidence="1">Multi-pass membrane protein</topology>
    </subcellularLocation>
</comment>
<keyword evidence="3 8" id="KW-1133">Transmembrane helix</keyword>
<name>V4B3C0_LOTGI</name>
<evidence type="ECO:0000256" key="5">
    <source>
        <dbReference type="ARBA" id="ARBA00023136"/>
    </source>
</evidence>
<dbReference type="AlphaFoldDB" id="V4B3C0"/>
<dbReference type="KEGG" id="lgi:LOTGIDRAFT_155864"/>
<dbReference type="GeneID" id="20236856"/>
<feature type="domain" description="G-protein coupled receptors family 1 profile" evidence="9">
    <location>
        <begin position="1"/>
        <end position="224"/>
    </location>
</feature>
<dbReference type="PRINTS" id="PR00237">
    <property type="entry name" value="GPCRRHODOPSN"/>
</dbReference>
<dbReference type="CTD" id="20236856"/>
<protein>
    <recommendedName>
        <fullName evidence="9">G-protein coupled receptors family 1 profile domain-containing protein</fullName>
    </recommendedName>
</protein>
<dbReference type="RefSeq" id="XP_009066620.1">
    <property type="nucleotide sequence ID" value="XM_009068372.1"/>
</dbReference>
<dbReference type="PANTHER" id="PTHR24243">
    <property type="entry name" value="G-PROTEIN COUPLED RECEPTOR"/>
    <property type="match status" value="1"/>
</dbReference>
<keyword evidence="6" id="KW-0675">Receptor</keyword>
<dbReference type="SUPFAM" id="SSF81321">
    <property type="entry name" value="Family A G protein-coupled receptor-like"/>
    <property type="match status" value="1"/>
</dbReference>
<reference evidence="10 11" key="1">
    <citation type="journal article" date="2013" name="Nature">
        <title>Insights into bilaterian evolution from three spiralian genomes.</title>
        <authorList>
            <person name="Simakov O."/>
            <person name="Marletaz F."/>
            <person name="Cho S.J."/>
            <person name="Edsinger-Gonzales E."/>
            <person name="Havlak P."/>
            <person name="Hellsten U."/>
            <person name="Kuo D.H."/>
            <person name="Larsson T."/>
            <person name="Lv J."/>
            <person name="Arendt D."/>
            <person name="Savage R."/>
            <person name="Osoegawa K."/>
            <person name="de Jong P."/>
            <person name="Grimwood J."/>
            <person name="Chapman J.A."/>
            <person name="Shapiro H."/>
            <person name="Aerts A."/>
            <person name="Otillar R.P."/>
            <person name="Terry A.Y."/>
            <person name="Boore J.L."/>
            <person name="Grigoriev I.V."/>
            <person name="Lindberg D.R."/>
            <person name="Seaver E.C."/>
            <person name="Weisblat D.A."/>
            <person name="Putnam N.H."/>
            <person name="Rokhsar D.S."/>
        </authorList>
    </citation>
    <scope>NUCLEOTIDE SEQUENCE [LARGE SCALE GENOMIC DNA]</scope>
</reference>
<keyword evidence="7" id="KW-0807">Transducer</keyword>
<dbReference type="Gene3D" id="1.20.1070.10">
    <property type="entry name" value="Rhodopsin 7-helix transmembrane proteins"/>
    <property type="match status" value="1"/>
</dbReference>
<dbReference type="PANTHER" id="PTHR24243:SF233">
    <property type="entry name" value="THYROTROPIN-RELEASING HORMONE RECEPTOR"/>
    <property type="match status" value="1"/>
</dbReference>
<accession>V4B3C0</accession>
<evidence type="ECO:0000256" key="3">
    <source>
        <dbReference type="ARBA" id="ARBA00022989"/>
    </source>
</evidence>
<dbReference type="Pfam" id="PF00001">
    <property type="entry name" value="7tm_1"/>
    <property type="match status" value="1"/>
</dbReference>
<keyword evidence="11" id="KW-1185">Reference proteome</keyword>
<evidence type="ECO:0000256" key="2">
    <source>
        <dbReference type="ARBA" id="ARBA00022692"/>
    </source>
</evidence>
<evidence type="ECO:0000256" key="8">
    <source>
        <dbReference type="SAM" id="Phobius"/>
    </source>
</evidence>
<evidence type="ECO:0000256" key="4">
    <source>
        <dbReference type="ARBA" id="ARBA00023040"/>
    </source>
</evidence>
<keyword evidence="5 8" id="KW-0472">Membrane</keyword>
<feature type="transmembrane region" description="Helical" evidence="8">
    <location>
        <begin position="164"/>
        <end position="187"/>
    </location>
</feature>
<evidence type="ECO:0000313" key="10">
    <source>
        <dbReference type="EMBL" id="ESO82829.1"/>
    </source>
</evidence>
<evidence type="ECO:0000313" key="11">
    <source>
        <dbReference type="Proteomes" id="UP000030746"/>
    </source>
</evidence>
<dbReference type="Proteomes" id="UP000030746">
    <property type="component" value="Unassembled WGS sequence"/>
</dbReference>
<feature type="transmembrane region" description="Helical" evidence="8">
    <location>
        <begin position="108"/>
        <end position="132"/>
    </location>
</feature>
<dbReference type="InterPro" id="IPR000276">
    <property type="entry name" value="GPCR_Rhodpsn"/>
</dbReference>
<sequence>MALVVFIYPVISRKVRGKLIPFLENSVGHASALTILAISIERYRVAFGVNPQRRKSRLIAKTFVGIWICSILSALPSILITKYNTYKLLDGTPVPFCSTPINLLWHKIYIVVMTSLFFLFPLIIIIFLYAKLCRRLVYLYRKERTKFETSPIEIIKLKRQMIQIIITVVMVFFICHTPYRAVVIWTFFEKTETVRNFGFEAYLTILYFTRILLYANHAINPFVYNFVSRKFRRALIWICCHKRHKLTKFDYIDNPLHSLPLRRLSERHIDVRSDDFLFNDYRGRSREGFQKDNRNHINDFLALYEHLVLLE</sequence>
<dbReference type="PROSITE" id="PS50262">
    <property type="entry name" value="G_PROTEIN_RECEP_F1_2"/>
    <property type="match status" value="1"/>
</dbReference>